<evidence type="ECO:0000313" key="5">
    <source>
        <dbReference type="Proteomes" id="UP001063166"/>
    </source>
</evidence>
<evidence type="ECO:0000313" key="4">
    <source>
        <dbReference type="EMBL" id="GLB44997.1"/>
    </source>
</evidence>
<keyword evidence="2" id="KW-0472">Membrane</keyword>
<evidence type="ECO:0000259" key="3">
    <source>
        <dbReference type="Pfam" id="PF20151"/>
    </source>
</evidence>
<gene>
    <name evidence="4" type="ORF">LshimejAT787_1900750</name>
</gene>
<dbReference type="OrthoDB" id="3267855at2759"/>
<name>A0A9P3UUB6_LYOSH</name>
<keyword evidence="2" id="KW-0812">Transmembrane</keyword>
<dbReference type="Pfam" id="PF20151">
    <property type="entry name" value="DUF6533"/>
    <property type="match status" value="1"/>
</dbReference>
<dbReference type="AlphaFoldDB" id="A0A9P3UUB6"/>
<accession>A0A9P3UUB6</accession>
<keyword evidence="5" id="KW-1185">Reference proteome</keyword>
<protein>
    <recommendedName>
        <fullName evidence="3">DUF6533 domain-containing protein</fullName>
    </recommendedName>
</protein>
<feature type="transmembrane region" description="Helical" evidence="2">
    <location>
        <begin position="47"/>
        <end position="66"/>
    </location>
</feature>
<feature type="transmembrane region" description="Helical" evidence="2">
    <location>
        <begin position="223"/>
        <end position="241"/>
    </location>
</feature>
<feature type="transmembrane region" description="Helical" evidence="2">
    <location>
        <begin position="188"/>
        <end position="211"/>
    </location>
</feature>
<comment type="caution">
    <text evidence="4">The sequence shown here is derived from an EMBL/GenBank/DDBJ whole genome shotgun (WGS) entry which is preliminary data.</text>
</comment>
<evidence type="ECO:0000256" key="1">
    <source>
        <dbReference type="SAM" id="MobiDB-lite"/>
    </source>
</evidence>
<evidence type="ECO:0000256" key="2">
    <source>
        <dbReference type="SAM" id="Phobius"/>
    </source>
</evidence>
<organism evidence="4 5">
    <name type="scientific">Lyophyllum shimeji</name>
    <name type="common">Hon-shimeji</name>
    <name type="synonym">Tricholoma shimeji</name>
    <dbReference type="NCBI Taxonomy" id="47721"/>
    <lineage>
        <taxon>Eukaryota</taxon>
        <taxon>Fungi</taxon>
        <taxon>Dikarya</taxon>
        <taxon>Basidiomycota</taxon>
        <taxon>Agaricomycotina</taxon>
        <taxon>Agaricomycetes</taxon>
        <taxon>Agaricomycetidae</taxon>
        <taxon>Agaricales</taxon>
        <taxon>Tricholomatineae</taxon>
        <taxon>Lyophyllaceae</taxon>
        <taxon>Lyophyllum</taxon>
    </lineage>
</organism>
<feature type="region of interest" description="Disordered" evidence="1">
    <location>
        <begin position="267"/>
        <end position="287"/>
    </location>
</feature>
<feature type="domain" description="DUF6533" evidence="3">
    <location>
        <begin position="14"/>
        <end position="53"/>
    </location>
</feature>
<reference evidence="4" key="1">
    <citation type="submission" date="2022-07" db="EMBL/GenBank/DDBJ databases">
        <title>The genome of Lyophyllum shimeji provides insight into the initial evolution of ectomycorrhizal fungal genome.</title>
        <authorList>
            <person name="Kobayashi Y."/>
            <person name="Shibata T."/>
            <person name="Hirakawa H."/>
            <person name="Shigenobu S."/>
            <person name="Nishiyama T."/>
            <person name="Yamada A."/>
            <person name="Hasebe M."/>
            <person name="Kawaguchi M."/>
        </authorList>
    </citation>
    <scope>NUCLEOTIDE SEQUENCE</scope>
    <source>
        <strain evidence="4">AT787</strain>
    </source>
</reference>
<feature type="transmembrane region" description="Helical" evidence="2">
    <location>
        <begin position="146"/>
        <end position="167"/>
    </location>
</feature>
<proteinExistence type="predicted"/>
<dbReference type="Proteomes" id="UP001063166">
    <property type="component" value="Unassembled WGS sequence"/>
</dbReference>
<feature type="transmembrane region" description="Helical" evidence="2">
    <location>
        <begin position="111"/>
        <end position="134"/>
    </location>
</feature>
<feature type="transmembrane region" description="Helical" evidence="2">
    <location>
        <begin position="6"/>
        <end position="26"/>
    </location>
</feature>
<dbReference type="EMBL" id="BRPK01000019">
    <property type="protein sequence ID" value="GLB44997.1"/>
    <property type="molecule type" value="Genomic_DNA"/>
</dbReference>
<dbReference type="InterPro" id="IPR045340">
    <property type="entry name" value="DUF6533"/>
</dbReference>
<sequence>MGSHGSIHFVQFCIQWSSIALLYYDYFLTFGMEVEYIWRQNFRTSTILYFCCRDSLVANTIYLLTIANKITGKYASTFANLLHALGVVGRAAVVAVWTARTFAVSGKNCWILAYFGAIGVTIVILDIIGVPTTFRHVTEDYPSRSVGGVLAILMVVFEVFAAGLTTFQSVRALNANGPWQRQKNDLTYLILEHGILYFCAVTVLTIASLALDVAIPGGFLQRLLNAYTIPFSGMMTARFLLHLRRWEAKRAAYRSSGAEMDGGVANAGDIASEPVPHTQMLDPPGHM</sequence>
<keyword evidence="2" id="KW-1133">Transmembrane helix</keyword>
<feature type="transmembrane region" description="Helical" evidence="2">
    <location>
        <begin position="78"/>
        <end position="99"/>
    </location>
</feature>